<organism evidence="1 2">
    <name type="scientific">Scleropages formosus</name>
    <name type="common">Asian bonytongue</name>
    <name type="synonym">Osteoglossum formosum</name>
    <dbReference type="NCBI Taxonomy" id="113540"/>
    <lineage>
        <taxon>Eukaryota</taxon>
        <taxon>Metazoa</taxon>
        <taxon>Chordata</taxon>
        <taxon>Craniata</taxon>
        <taxon>Vertebrata</taxon>
        <taxon>Euteleostomi</taxon>
        <taxon>Actinopterygii</taxon>
        <taxon>Neopterygii</taxon>
        <taxon>Teleostei</taxon>
        <taxon>Osteoglossocephala</taxon>
        <taxon>Osteoglossomorpha</taxon>
        <taxon>Osteoglossiformes</taxon>
        <taxon>Osteoglossidae</taxon>
        <taxon>Scleropages</taxon>
    </lineage>
</organism>
<feature type="non-terminal residue" evidence="1">
    <location>
        <position position="1115"/>
    </location>
</feature>
<dbReference type="AlphaFoldDB" id="A0A0P7UF59"/>
<name>A0A0P7UF59_SCLFO</name>
<dbReference type="GO" id="GO:0007127">
    <property type="term" value="P:meiosis I"/>
    <property type="evidence" value="ECO:0007669"/>
    <property type="project" value="TreeGrafter"/>
</dbReference>
<dbReference type="PANTHER" id="PTHR12044">
    <property type="entry name" value="BCL2 INTERACTING MEDIATOR OF CELL DEATH"/>
    <property type="match status" value="1"/>
</dbReference>
<protein>
    <submittedName>
        <fullName evidence="1">Meiosis inhibitor protein 1-like</fullName>
    </submittedName>
</protein>
<dbReference type="PANTHER" id="PTHR12044:SF14">
    <property type="entry name" value="MEIOTIC DOUBLE-STRANDED BREAK FORMATION PROTEIN 1"/>
    <property type="match status" value="1"/>
</dbReference>
<dbReference type="SUPFAM" id="SSF48371">
    <property type="entry name" value="ARM repeat"/>
    <property type="match status" value="1"/>
</dbReference>
<dbReference type="Gene3D" id="1.25.10.10">
    <property type="entry name" value="Leucine-rich Repeat Variant"/>
    <property type="match status" value="1"/>
</dbReference>
<dbReference type="InterPro" id="IPR011989">
    <property type="entry name" value="ARM-like"/>
</dbReference>
<gene>
    <name evidence="1" type="ORF">Z043_112999</name>
</gene>
<proteinExistence type="predicted"/>
<accession>A0A0P7UF59</accession>
<dbReference type="STRING" id="113540.ENSSFOP00015055769"/>
<comment type="caution">
    <text evidence="1">The sequence shown here is derived from an EMBL/GenBank/DDBJ whole genome shotgun (WGS) entry which is preliminary data.</text>
</comment>
<evidence type="ECO:0000313" key="1">
    <source>
        <dbReference type="EMBL" id="KPP68333.1"/>
    </source>
</evidence>
<dbReference type="InterPro" id="IPR016024">
    <property type="entry name" value="ARM-type_fold"/>
</dbReference>
<dbReference type="InterPro" id="IPR052133">
    <property type="entry name" value="Immune_Signaling-Apoptosis_Reg"/>
</dbReference>
<evidence type="ECO:0000313" key="2">
    <source>
        <dbReference type="Proteomes" id="UP000034805"/>
    </source>
</evidence>
<reference evidence="1 2" key="1">
    <citation type="submission" date="2015-08" db="EMBL/GenBank/DDBJ databases">
        <title>The genome of the Asian arowana (Scleropages formosus).</title>
        <authorList>
            <person name="Tan M.H."/>
            <person name="Gan H.M."/>
            <person name="Croft L.J."/>
            <person name="Austin C.M."/>
        </authorList>
    </citation>
    <scope>NUCLEOTIDE SEQUENCE [LARGE SCALE GENOMIC DNA]</scope>
    <source>
        <strain evidence="1">Aro1</strain>
    </source>
</reference>
<dbReference type="EMBL" id="JARO02004551">
    <property type="protein sequence ID" value="KPP68333.1"/>
    <property type="molecule type" value="Genomic_DNA"/>
</dbReference>
<sequence length="1115" mass="122780">MMTVRRRALAVDLVPAATHRTTVGETIMSALDVVHEKLHRSHDPRWCGRVALADGQGALVCAACLVEMMERRDVSVSARPTTSLRHRKRSVRKAAALRGISALLKGRPGALRELLLRDYKVCQRLVDSLLGEDFPGAESDEFVQYVLDKIKTQLRDQTSMEGFLPTFNFLGKLLDSVPALPQSLATVHVTLLENLSMALLSPDEAVKSSVFYVFRKVWRCAGVSQVVPTSLRDRLCALLLHTLHHACSPQLIINCLGRTVGLSEKVERKSELKSRSAKELLLSGDETLQVASAQCIASIIVHSPSQYCPAFIHADIPEFLFERLCSRSEALLWSVYSCLLLLAEDVLFFSQCHSVYGIESLVHSLKEVLTLNNVEVQKQGLLLLATILERQPVGVGLFPSGPSFAGAVEALLGGIASPCLRVAIQAASTATALLRLNHQSNPVQYKELKKLVWAVIDKCTELPLPTTAYRRAAVSLLAEECTGHPELVENAYTAPDQKSQDDTLESFCLHLLQCCDTVCIPTITRHCERAPSASILQFFFSILSSQFSLLPSLMPHFSTKLDHEESEELIRQCLPSLCIHPSQWPSLLREVLGPRDSGSAVTRLRTTQYCMLILLHLALRHGDRLLPDATVFSGTVFVLRSVQEQGDDPPPLCVRRAALYLLSVTQDQSPTLDRSTLSCISQIMSCPPGFLSLYTHHSALLYFIFHYPELADSFGPSALELWLTNGSYISPVQGAGSKTEVLQSSEPNQDSDVTVLLCLLEKNMAAVLTLLGIMCTRESQLAHRALGVLREFLRGHPRCNASVSDHLRPRLLQVLQRLAVESSEVSGEPKLLSMVLQLLCLIKTSNDANTEMDSVDFKLLFHVSNLTGKLKPSNAESLLPAFNYLYCCLSLSPAHCADRASSLKLLQTLLDLDFQSPLLTLTSGLTAQRPLENEEAALHPLGFHRARCLLVALQGLLLQKQEFLLSMSVSCMGSLLGFLYRRSSLTGAVPLSFRQNTSFVSNFVAGQHVVCQPWNRFLLYSLLGSEESSFLHPAILALFTLLVRYGGENVLSEADLGQLLDVVEKKGVKELGGSEAQALKQLLTEMQGNCCCWLSVELIGRAQALLDSLKSLPVD</sequence>
<dbReference type="Proteomes" id="UP000034805">
    <property type="component" value="Unassembled WGS sequence"/>
</dbReference>